<reference evidence="3" key="1">
    <citation type="journal article" date="2018" name="Nat. Microbiol.">
        <title>Leveraging single-cell genomics to expand the fungal tree of life.</title>
        <authorList>
            <person name="Ahrendt S.R."/>
            <person name="Quandt C.A."/>
            <person name="Ciobanu D."/>
            <person name="Clum A."/>
            <person name="Salamov A."/>
            <person name="Andreopoulos B."/>
            <person name="Cheng J.F."/>
            <person name="Woyke T."/>
            <person name="Pelin A."/>
            <person name="Henrissat B."/>
            <person name="Reynolds N.K."/>
            <person name="Benny G.L."/>
            <person name="Smith M.E."/>
            <person name="James T.Y."/>
            <person name="Grigoriev I.V."/>
        </authorList>
    </citation>
    <scope>NUCLEOTIDE SEQUENCE [LARGE SCALE GENOMIC DNA]</scope>
</reference>
<sequence>MILIEIDFPPPEQLRRHRDTRHGESGAGLLRSPSPTSNESVSPRMMGSELHSPISVGAFSPSEPTMEPLHLDSTSPFEYAAFPSPLPPSPLFATEDICSDAVAQLLSNFALDMPYSSAPSSPLIPALFEPYPSSASLFQPEWISPPSTLPPWVLPPASPPQSTGITELLSIESFAPDSPEMSPVNTLPFSLLPAPAVAPADMAFDHPVARVVATSEFTPLDEWEDRWETRLVVDRYLA</sequence>
<name>A0A4P9WKF6_9FUNG</name>
<accession>A0A4P9WKF6</accession>
<evidence type="ECO:0000313" key="3">
    <source>
        <dbReference type="Proteomes" id="UP000269721"/>
    </source>
</evidence>
<evidence type="ECO:0000256" key="1">
    <source>
        <dbReference type="SAM" id="MobiDB-lite"/>
    </source>
</evidence>
<gene>
    <name evidence="2" type="ORF">BDK51DRAFT_51475</name>
</gene>
<protein>
    <submittedName>
        <fullName evidence="2">Uncharacterized protein</fullName>
    </submittedName>
</protein>
<dbReference type="AlphaFoldDB" id="A0A4P9WKF6"/>
<dbReference type="EMBL" id="KZ994460">
    <property type="protein sequence ID" value="RKO92882.1"/>
    <property type="molecule type" value="Genomic_DNA"/>
</dbReference>
<organism evidence="2 3">
    <name type="scientific">Blyttiomyces helicus</name>
    <dbReference type="NCBI Taxonomy" id="388810"/>
    <lineage>
        <taxon>Eukaryota</taxon>
        <taxon>Fungi</taxon>
        <taxon>Fungi incertae sedis</taxon>
        <taxon>Chytridiomycota</taxon>
        <taxon>Chytridiomycota incertae sedis</taxon>
        <taxon>Chytridiomycetes</taxon>
        <taxon>Chytridiomycetes incertae sedis</taxon>
        <taxon>Blyttiomyces</taxon>
    </lineage>
</organism>
<keyword evidence="3" id="KW-1185">Reference proteome</keyword>
<proteinExistence type="predicted"/>
<dbReference type="Proteomes" id="UP000269721">
    <property type="component" value="Unassembled WGS sequence"/>
</dbReference>
<evidence type="ECO:0000313" key="2">
    <source>
        <dbReference type="EMBL" id="RKO92882.1"/>
    </source>
</evidence>
<feature type="region of interest" description="Disordered" evidence="1">
    <location>
        <begin position="8"/>
        <end position="47"/>
    </location>
</feature>